<organism evidence="2 3">
    <name type="scientific">Prauserella halophila</name>
    <dbReference type="NCBI Taxonomy" id="185641"/>
    <lineage>
        <taxon>Bacteria</taxon>
        <taxon>Bacillati</taxon>
        <taxon>Actinomycetota</taxon>
        <taxon>Actinomycetes</taxon>
        <taxon>Pseudonocardiales</taxon>
        <taxon>Pseudonocardiaceae</taxon>
        <taxon>Prauserella</taxon>
    </lineage>
</organism>
<keyword evidence="3" id="KW-1185">Reference proteome</keyword>
<reference evidence="2 3" key="1">
    <citation type="journal article" date="2019" name="Int. J. Syst. Evol. Microbiol.">
        <title>The Global Catalogue of Microorganisms (GCM) 10K type strain sequencing project: providing services to taxonomists for standard genome sequencing and annotation.</title>
        <authorList>
            <consortium name="The Broad Institute Genomics Platform"/>
            <consortium name="The Broad Institute Genome Sequencing Center for Infectious Disease"/>
            <person name="Wu L."/>
            <person name="Ma J."/>
        </authorList>
    </citation>
    <scope>NUCLEOTIDE SEQUENCE [LARGE SCALE GENOMIC DNA]</scope>
    <source>
        <strain evidence="2 3">JCM 13023</strain>
    </source>
</reference>
<dbReference type="Proteomes" id="UP001500653">
    <property type="component" value="Unassembled WGS sequence"/>
</dbReference>
<proteinExistence type="predicted"/>
<feature type="transmembrane region" description="Helical" evidence="1">
    <location>
        <begin position="155"/>
        <end position="175"/>
    </location>
</feature>
<dbReference type="InterPro" id="IPR021205">
    <property type="entry name" value="Lanti_perm_SpaE/MutE/EpiE-like"/>
</dbReference>
<gene>
    <name evidence="2" type="ORF">GCM10009676_13370</name>
</gene>
<feature type="transmembrane region" description="Helical" evidence="1">
    <location>
        <begin position="36"/>
        <end position="54"/>
    </location>
</feature>
<protein>
    <recommendedName>
        <fullName evidence="4">ABC-2 type transport system permease protein</fullName>
    </recommendedName>
</protein>
<evidence type="ECO:0000313" key="2">
    <source>
        <dbReference type="EMBL" id="GAA1231665.1"/>
    </source>
</evidence>
<feature type="transmembrane region" description="Helical" evidence="1">
    <location>
        <begin position="240"/>
        <end position="264"/>
    </location>
</feature>
<keyword evidence="1" id="KW-0812">Transmembrane</keyword>
<dbReference type="Pfam" id="PF12730">
    <property type="entry name" value="ABC2_membrane_4"/>
    <property type="match status" value="1"/>
</dbReference>
<keyword evidence="1" id="KW-1133">Transmembrane helix</keyword>
<evidence type="ECO:0000313" key="3">
    <source>
        <dbReference type="Proteomes" id="UP001500653"/>
    </source>
</evidence>
<sequence length="269" mass="28444">MSTSTVAGPSSGSQWRDHPAIATVVRVELMRLRHGFLFWYAFLAPIVAAVPLYIGSAGSAEAESGRYWEVFRDVSLELWGVLVPITAGLMAALSVRADHDAWRLMFSYAVPRSRYFVGKVVALALLQLFSTAILAVLLGIGAALQGRLIDDGMTVLGGALLPWVAGLGTVAVAVYVAMRWGLGAAITLGVAGMLCGALISDKDFWFAVPMAWPMRVILPLAGIGPNGVPLPPDSPLRDMGAVPVALVLSALLAAVALVLGGHYLKRKQI</sequence>
<keyword evidence="1" id="KW-0472">Membrane</keyword>
<feature type="transmembrane region" description="Helical" evidence="1">
    <location>
        <begin position="116"/>
        <end position="143"/>
    </location>
</feature>
<evidence type="ECO:0000256" key="1">
    <source>
        <dbReference type="SAM" id="Phobius"/>
    </source>
</evidence>
<feature type="transmembrane region" description="Helical" evidence="1">
    <location>
        <begin position="182"/>
        <end position="200"/>
    </location>
</feature>
<dbReference type="CDD" id="cd21807">
    <property type="entry name" value="ABC-2_lan_permease_MutE_EpiE-like"/>
    <property type="match status" value="1"/>
</dbReference>
<feature type="transmembrane region" description="Helical" evidence="1">
    <location>
        <begin position="74"/>
        <end position="95"/>
    </location>
</feature>
<accession>A0ABN1W3X0</accession>
<dbReference type="RefSeq" id="WP_253863867.1">
    <property type="nucleotide sequence ID" value="NZ_BAAALN010000005.1"/>
</dbReference>
<evidence type="ECO:0008006" key="4">
    <source>
        <dbReference type="Google" id="ProtNLM"/>
    </source>
</evidence>
<comment type="caution">
    <text evidence="2">The sequence shown here is derived from an EMBL/GenBank/DDBJ whole genome shotgun (WGS) entry which is preliminary data.</text>
</comment>
<dbReference type="EMBL" id="BAAALN010000005">
    <property type="protein sequence ID" value="GAA1231665.1"/>
    <property type="molecule type" value="Genomic_DNA"/>
</dbReference>
<name>A0ABN1W3X0_9PSEU</name>